<dbReference type="PANTHER" id="PTHR45922">
    <property type="entry name" value="CLEAVAGE AND POLYADENYLATION SPECIFICITY FACTOR SUBUNIT 2"/>
    <property type="match status" value="1"/>
</dbReference>
<name>A0A4D6NB97_VIGUN</name>
<dbReference type="GO" id="GO:0003723">
    <property type="term" value="F:RNA binding"/>
    <property type="evidence" value="ECO:0007669"/>
    <property type="project" value="UniProtKB-KW"/>
</dbReference>
<evidence type="ECO:0000256" key="1">
    <source>
        <dbReference type="RuleBase" id="RU365006"/>
    </source>
</evidence>
<comment type="subcellular location">
    <subcellularLocation>
        <location evidence="1">Nucleus</location>
    </subcellularLocation>
</comment>
<dbReference type="Pfam" id="PF16661">
    <property type="entry name" value="Lactamase_B_6"/>
    <property type="match status" value="1"/>
</dbReference>
<keyword evidence="1" id="KW-0694">RNA-binding</keyword>
<keyword evidence="2" id="KW-0175">Coiled coil</keyword>
<evidence type="ECO:0000313" key="4">
    <source>
        <dbReference type="EMBL" id="QCE10986.1"/>
    </source>
</evidence>
<keyword evidence="1" id="KW-0507">mRNA processing</keyword>
<proteinExistence type="inferred from homology"/>
<sequence>MGLGPCPSRVFGYTRNFHFGRSSSCPSYSELQNQVTALKSQLDEQNKRNEERDKRLDAIMNFFSQNYQGQLPPELTMFNPAPVSDQGSVPTNTTSSGHEENHICPVFLNFASIKSQYAHTLHLGALPYAMKHLGLSAPVYSTEPVYRLGLLTVYDQYLSRKQVSEFDLFTLDDIDSAFQSVTRLTYSQNHHLSGRHLNGTALGSFVRPAVLIPDAYNALNNQPYRRQKDKEFGGNHLFNPVTSAM</sequence>
<feature type="coiled-coil region" evidence="2">
    <location>
        <begin position="28"/>
        <end position="55"/>
    </location>
</feature>
<evidence type="ECO:0000259" key="3">
    <source>
        <dbReference type="Pfam" id="PF16661"/>
    </source>
</evidence>
<dbReference type="Gene3D" id="3.60.15.10">
    <property type="entry name" value="Ribonuclease Z/Hydroxyacylglutathione hydrolase-like"/>
    <property type="match status" value="1"/>
</dbReference>
<reference evidence="4 5" key="1">
    <citation type="submission" date="2019-04" db="EMBL/GenBank/DDBJ databases">
        <title>An improved genome assembly and genetic linkage map for asparagus bean, Vigna unguiculata ssp. sesquipedialis.</title>
        <authorList>
            <person name="Xia Q."/>
            <person name="Zhang R."/>
            <person name="Dong Y."/>
        </authorList>
    </citation>
    <scope>NUCLEOTIDE SEQUENCE [LARGE SCALE GENOMIC DNA]</scope>
    <source>
        <tissue evidence="4">Leaf</tissue>
    </source>
</reference>
<dbReference type="GO" id="GO:0006398">
    <property type="term" value="P:mRNA 3'-end processing by stem-loop binding and cleavage"/>
    <property type="evidence" value="ECO:0007669"/>
    <property type="project" value="InterPro"/>
</dbReference>
<gene>
    <name evidence="4" type="ORF">DEO72_LG10g2219</name>
</gene>
<dbReference type="InterPro" id="IPR027075">
    <property type="entry name" value="CPSF2"/>
</dbReference>
<dbReference type="PANTHER" id="PTHR45922:SF1">
    <property type="entry name" value="CLEAVAGE AND POLYADENYLATION SPECIFICITY FACTOR SUBUNIT 2"/>
    <property type="match status" value="1"/>
</dbReference>
<dbReference type="EMBL" id="CP039354">
    <property type="protein sequence ID" value="QCE10986.1"/>
    <property type="molecule type" value="Genomic_DNA"/>
</dbReference>
<dbReference type="InterPro" id="IPR001279">
    <property type="entry name" value="Metallo-B-lactamas"/>
</dbReference>
<dbReference type="Proteomes" id="UP000501690">
    <property type="component" value="Linkage Group LG10"/>
</dbReference>
<dbReference type="InterPro" id="IPR036866">
    <property type="entry name" value="RibonucZ/Hydroxyglut_hydro"/>
</dbReference>
<dbReference type="SUPFAM" id="SSF56281">
    <property type="entry name" value="Metallo-hydrolase/oxidoreductase"/>
    <property type="match status" value="1"/>
</dbReference>
<dbReference type="AlphaFoldDB" id="A0A4D6NB97"/>
<protein>
    <recommendedName>
        <fullName evidence="1">Cleavage and polyadenylation specificity factor subunit 2</fullName>
    </recommendedName>
    <alternativeName>
        <fullName evidence="1">Cleavage and polyadenylation specificity factor 100 kDa subunit</fullName>
    </alternativeName>
</protein>
<dbReference type="GO" id="GO:0005847">
    <property type="term" value="C:mRNA cleavage and polyadenylation specificity factor complex"/>
    <property type="evidence" value="ECO:0007669"/>
    <property type="project" value="InterPro"/>
</dbReference>
<comment type="similarity">
    <text evidence="1">Belongs to the metallo-beta-lactamase superfamily. RNA-metabolizing metallo-beta-lactamase-like family. CPSF2/YSH1 subfamily.</text>
</comment>
<keyword evidence="1" id="KW-0539">Nucleus</keyword>
<evidence type="ECO:0000256" key="2">
    <source>
        <dbReference type="SAM" id="Coils"/>
    </source>
</evidence>
<organism evidence="4 5">
    <name type="scientific">Vigna unguiculata</name>
    <name type="common">Cowpea</name>
    <dbReference type="NCBI Taxonomy" id="3917"/>
    <lineage>
        <taxon>Eukaryota</taxon>
        <taxon>Viridiplantae</taxon>
        <taxon>Streptophyta</taxon>
        <taxon>Embryophyta</taxon>
        <taxon>Tracheophyta</taxon>
        <taxon>Spermatophyta</taxon>
        <taxon>Magnoliopsida</taxon>
        <taxon>eudicotyledons</taxon>
        <taxon>Gunneridae</taxon>
        <taxon>Pentapetalae</taxon>
        <taxon>rosids</taxon>
        <taxon>fabids</taxon>
        <taxon>Fabales</taxon>
        <taxon>Fabaceae</taxon>
        <taxon>Papilionoideae</taxon>
        <taxon>50 kb inversion clade</taxon>
        <taxon>NPAAA clade</taxon>
        <taxon>indigoferoid/millettioid clade</taxon>
        <taxon>Phaseoleae</taxon>
        <taxon>Vigna</taxon>
    </lineage>
</organism>
<keyword evidence="5" id="KW-1185">Reference proteome</keyword>
<accession>A0A4D6NB97</accession>
<evidence type="ECO:0000313" key="5">
    <source>
        <dbReference type="Proteomes" id="UP000501690"/>
    </source>
</evidence>
<feature type="domain" description="Metallo-beta-lactamase" evidence="3">
    <location>
        <begin position="119"/>
        <end position="195"/>
    </location>
</feature>